<keyword evidence="3" id="KW-0964">Secreted</keyword>
<dbReference type="PANTHER" id="PTHR32073">
    <property type="entry name" value="GH11358P"/>
    <property type="match status" value="1"/>
</dbReference>
<dbReference type="PANTHER" id="PTHR32073:SF7">
    <property type="entry name" value="GH11358P"/>
    <property type="match status" value="1"/>
</dbReference>
<protein>
    <recommendedName>
        <fullName evidence="6">FAM69 protein-kinase domain-containing protein</fullName>
    </recommendedName>
</protein>
<proteinExistence type="inferred from homology"/>
<dbReference type="GO" id="GO:0005576">
    <property type="term" value="C:extracellular region"/>
    <property type="evidence" value="ECO:0007669"/>
    <property type="project" value="UniProtKB-SubCell"/>
</dbReference>
<dbReference type="EMBL" id="OV651819">
    <property type="protein sequence ID" value="CAH1113836.1"/>
    <property type="molecule type" value="Genomic_DNA"/>
</dbReference>
<dbReference type="OrthoDB" id="10035316at2759"/>
<feature type="domain" description="FAM69 protein-kinase" evidence="6">
    <location>
        <begin position="157"/>
        <end position="344"/>
    </location>
</feature>
<keyword evidence="4" id="KW-0732">Signal</keyword>
<evidence type="ECO:0000259" key="6">
    <source>
        <dbReference type="Pfam" id="PF12260"/>
    </source>
</evidence>
<keyword evidence="5" id="KW-0472">Membrane</keyword>
<comment type="subcellular location">
    <subcellularLocation>
        <location evidence="1">Secreted</location>
    </subcellularLocation>
</comment>
<evidence type="ECO:0000256" key="3">
    <source>
        <dbReference type="ARBA" id="ARBA00022525"/>
    </source>
</evidence>
<keyword evidence="5" id="KW-0812">Transmembrane</keyword>
<name>A0A9P0D7H8_9CUCU</name>
<dbReference type="Proteomes" id="UP001153636">
    <property type="component" value="Chromosome 7"/>
</dbReference>
<dbReference type="AlphaFoldDB" id="A0A9P0D7H8"/>
<reference evidence="7" key="1">
    <citation type="submission" date="2022-01" db="EMBL/GenBank/DDBJ databases">
        <authorList>
            <person name="King R."/>
        </authorList>
    </citation>
    <scope>NUCLEOTIDE SEQUENCE</scope>
</reference>
<feature type="transmembrane region" description="Helical" evidence="5">
    <location>
        <begin position="6"/>
        <end position="23"/>
    </location>
</feature>
<dbReference type="InterPro" id="IPR011009">
    <property type="entry name" value="Kinase-like_dom_sf"/>
</dbReference>
<evidence type="ECO:0000256" key="4">
    <source>
        <dbReference type="ARBA" id="ARBA00022729"/>
    </source>
</evidence>
<keyword evidence="8" id="KW-1185">Reference proteome</keyword>
<dbReference type="Pfam" id="PF12260">
    <property type="entry name" value="PIP49_C"/>
    <property type="match status" value="1"/>
</dbReference>
<dbReference type="SUPFAM" id="SSF56112">
    <property type="entry name" value="Protein kinase-like (PK-like)"/>
    <property type="match status" value="1"/>
</dbReference>
<keyword evidence="5" id="KW-1133">Transmembrane helix</keyword>
<dbReference type="InterPro" id="IPR020519">
    <property type="entry name" value="DIPK2A/B"/>
</dbReference>
<evidence type="ECO:0000256" key="2">
    <source>
        <dbReference type="ARBA" id="ARBA00006338"/>
    </source>
</evidence>
<gene>
    <name evidence="7" type="ORF">PSYICH_LOCUS13373</name>
</gene>
<sequence>MTKSYYFYTFFVPLILSVSFLVIKQKTVAELCEIKTCPYCYGKNMCNEIAKNKITLQYGRVSDFIFNIFSVKNVYFATYNNKPVILKKLAHNSEIQKFDKDLSDKIINLKLLRGTLNFKLTETFENSHFPPFYICDNETFDIFWELLNPSSIKSTYTVLSLNAEPILLQLFSKEQKFAVPKFFGACGRVTIQENAGKPLLNIEKFNWYQRAKVAYNLLNAAQNFTNDHRDFRLYLTDISPDNIVVDHNLEVSFIDLEHAILKKKTENISAGDVHYSRHDEEEYSFDPKGICGGKLSDHNIYGVCRLLLSKDAPWPMMDGGLLYNPPNNISNRHPKLFKNIENCVDSDIQTDRFELSNKILKDLHFILRKAKIKNLI</sequence>
<accession>A0A9P0D7H8</accession>
<organism evidence="7 8">
    <name type="scientific">Psylliodes chrysocephalus</name>
    <dbReference type="NCBI Taxonomy" id="3402493"/>
    <lineage>
        <taxon>Eukaryota</taxon>
        <taxon>Metazoa</taxon>
        <taxon>Ecdysozoa</taxon>
        <taxon>Arthropoda</taxon>
        <taxon>Hexapoda</taxon>
        <taxon>Insecta</taxon>
        <taxon>Pterygota</taxon>
        <taxon>Neoptera</taxon>
        <taxon>Endopterygota</taxon>
        <taxon>Coleoptera</taxon>
        <taxon>Polyphaga</taxon>
        <taxon>Cucujiformia</taxon>
        <taxon>Chrysomeloidea</taxon>
        <taxon>Chrysomelidae</taxon>
        <taxon>Galerucinae</taxon>
        <taxon>Alticini</taxon>
        <taxon>Psylliodes</taxon>
    </lineage>
</organism>
<evidence type="ECO:0000256" key="1">
    <source>
        <dbReference type="ARBA" id="ARBA00004613"/>
    </source>
</evidence>
<dbReference type="InterPro" id="IPR022049">
    <property type="entry name" value="FAM69_kinase_dom"/>
</dbReference>
<evidence type="ECO:0000313" key="8">
    <source>
        <dbReference type="Proteomes" id="UP001153636"/>
    </source>
</evidence>
<comment type="similarity">
    <text evidence="2">Belongs to the DIPK family.</text>
</comment>
<evidence type="ECO:0000256" key="5">
    <source>
        <dbReference type="SAM" id="Phobius"/>
    </source>
</evidence>
<evidence type="ECO:0000313" key="7">
    <source>
        <dbReference type="EMBL" id="CAH1113836.1"/>
    </source>
</evidence>